<feature type="signal peptide" evidence="6">
    <location>
        <begin position="1"/>
        <end position="19"/>
    </location>
</feature>
<feature type="chain" id="PRO_5009206919" description="N-acetylmuramoyl-L-alanine amidase" evidence="6">
    <location>
        <begin position="20"/>
        <end position="288"/>
    </location>
</feature>
<dbReference type="RefSeq" id="WP_070249933.1">
    <property type="nucleotide sequence ID" value="NZ_LROM01000102.1"/>
</dbReference>
<dbReference type="Pfam" id="PF01471">
    <property type="entry name" value="PG_binding_1"/>
    <property type="match status" value="1"/>
</dbReference>
<keyword evidence="6" id="KW-0732">Signal</keyword>
<dbReference type="InterPro" id="IPR036365">
    <property type="entry name" value="PGBD-like_sf"/>
</dbReference>
<evidence type="ECO:0000313" key="9">
    <source>
        <dbReference type="Proteomes" id="UP000175989"/>
    </source>
</evidence>
<dbReference type="SMART" id="SM00644">
    <property type="entry name" value="Ami_2"/>
    <property type="match status" value="1"/>
</dbReference>
<dbReference type="GO" id="GO:0008745">
    <property type="term" value="F:N-acetylmuramoyl-L-alanine amidase activity"/>
    <property type="evidence" value="ECO:0007669"/>
    <property type="project" value="UniProtKB-EC"/>
</dbReference>
<dbReference type="Proteomes" id="UP000175989">
    <property type="component" value="Unassembled WGS sequence"/>
</dbReference>
<evidence type="ECO:0000256" key="1">
    <source>
        <dbReference type="ARBA" id="ARBA00001561"/>
    </source>
</evidence>
<keyword evidence="5" id="KW-0961">Cell wall biogenesis/degradation</keyword>
<dbReference type="InterPro" id="IPR036366">
    <property type="entry name" value="PGBDSf"/>
</dbReference>
<dbReference type="GO" id="GO:0009253">
    <property type="term" value="P:peptidoglycan catabolic process"/>
    <property type="evidence" value="ECO:0007669"/>
    <property type="project" value="InterPro"/>
</dbReference>
<dbReference type="PROSITE" id="PS51257">
    <property type="entry name" value="PROKAR_LIPOPROTEIN"/>
    <property type="match status" value="1"/>
</dbReference>
<evidence type="ECO:0000259" key="7">
    <source>
        <dbReference type="SMART" id="SM00644"/>
    </source>
</evidence>
<protein>
    <recommendedName>
        <fullName evidence="3">N-acetylmuramoyl-L-alanine amidase</fullName>
        <ecNumber evidence="3">3.5.1.28</ecNumber>
    </recommendedName>
</protein>
<comment type="similarity">
    <text evidence="2">Belongs to the N-acetylmuramoyl-L-alanine amidase 2 family.</text>
</comment>
<keyword evidence="9" id="KW-1185">Reference proteome</keyword>
<dbReference type="SUPFAM" id="SSF47090">
    <property type="entry name" value="PGBD-like"/>
    <property type="match status" value="1"/>
</dbReference>
<proteinExistence type="inferred from homology"/>
<dbReference type="InterPro" id="IPR051206">
    <property type="entry name" value="NAMLAA_amidase_2"/>
</dbReference>
<evidence type="ECO:0000256" key="3">
    <source>
        <dbReference type="ARBA" id="ARBA00011901"/>
    </source>
</evidence>
<evidence type="ECO:0000256" key="4">
    <source>
        <dbReference type="ARBA" id="ARBA00022801"/>
    </source>
</evidence>
<dbReference type="InterPro" id="IPR002477">
    <property type="entry name" value="Peptidoglycan-bd-like"/>
</dbReference>
<dbReference type="AlphaFoldDB" id="A0A1E7WFL5"/>
<dbReference type="GO" id="GO:0009254">
    <property type="term" value="P:peptidoglycan turnover"/>
    <property type="evidence" value="ECO:0007669"/>
    <property type="project" value="TreeGrafter"/>
</dbReference>
<dbReference type="PANTHER" id="PTHR30417">
    <property type="entry name" value="N-ACETYLMURAMOYL-L-ALANINE AMIDASE AMID"/>
    <property type="match status" value="1"/>
</dbReference>
<dbReference type="OrthoDB" id="9794842at2"/>
<dbReference type="SUPFAM" id="SSF55846">
    <property type="entry name" value="N-acetylmuramoyl-L-alanine amidase-like"/>
    <property type="match status" value="1"/>
</dbReference>
<dbReference type="FunFam" id="3.40.80.10:FF:000003">
    <property type="entry name" value="N-acetylmuramoyl-L-alanine amidase"/>
    <property type="match status" value="1"/>
</dbReference>
<gene>
    <name evidence="8" type="primary">amiD</name>
    <name evidence="8" type="ORF">DUPY_37180</name>
</gene>
<evidence type="ECO:0000256" key="5">
    <source>
        <dbReference type="ARBA" id="ARBA00023316"/>
    </source>
</evidence>
<dbReference type="PANTHER" id="PTHR30417:SF1">
    <property type="entry name" value="N-ACETYLMURAMOYL-L-ALANINE AMIDASE AMID"/>
    <property type="match status" value="1"/>
</dbReference>
<dbReference type="InterPro" id="IPR002502">
    <property type="entry name" value="Amidase_domain"/>
</dbReference>
<dbReference type="EC" id="3.5.1.28" evidence="3"/>
<dbReference type="EMBL" id="LROM01000102">
    <property type="protein sequence ID" value="OEZ97137.1"/>
    <property type="molecule type" value="Genomic_DNA"/>
</dbReference>
<accession>A0A1E7WFL5</accession>
<organism evidence="8 9">
    <name type="scientific">Duganella phyllosphaerae</name>
    <dbReference type="NCBI Taxonomy" id="762836"/>
    <lineage>
        <taxon>Bacteria</taxon>
        <taxon>Pseudomonadati</taxon>
        <taxon>Pseudomonadota</taxon>
        <taxon>Betaproteobacteria</taxon>
        <taxon>Burkholderiales</taxon>
        <taxon>Oxalobacteraceae</taxon>
        <taxon>Telluria group</taxon>
        <taxon>Duganella</taxon>
    </lineage>
</organism>
<comment type="caution">
    <text evidence="8">The sequence shown here is derived from an EMBL/GenBank/DDBJ whole genome shotgun (WGS) entry which is preliminary data.</text>
</comment>
<dbReference type="Gene3D" id="1.10.101.10">
    <property type="entry name" value="PGBD-like superfamily/PGBD"/>
    <property type="match status" value="1"/>
</dbReference>
<dbReference type="Pfam" id="PF01510">
    <property type="entry name" value="Amidase_2"/>
    <property type="match status" value="1"/>
</dbReference>
<evidence type="ECO:0000313" key="8">
    <source>
        <dbReference type="EMBL" id="OEZ97137.1"/>
    </source>
</evidence>
<name>A0A1E7WFL5_9BURK</name>
<reference evidence="9" key="1">
    <citation type="journal article" date="2016" name="Front. Microbiol.">
        <title>Molecular Keys to the Janthinobacterium and Duganella spp. Interaction with the Plant Pathogen Fusarium graminearum.</title>
        <authorList>
            <person name="Haack F.S."/>
            <person name="Poehlein A."/>
            <person name="Kroger C."/>
            <person name="Voigt C.A."/>
            <person name="Piepenbring M."/>
            <person name="Bode H.B."/>
            <person name="Daniel R."/>
            <person name="Schafer W."/>
            <person name="Streit W.R."/>
        </authorList>
    </citation>
    <scope>NUCLEOTIDE SEQUENCE [LARGE SCALE GENOMIC DNA]</scope>
    <source>
        <strain evidence="9">T54</strain>
    </source>
</reference>
<keyword evidence="4 8" id="KW-0378">Hydrolase</keyword>
<evidence type="ECO:0000256" key="6">
    <source>
        <dbReference type="SAM" id="SignalP"/>
    </source>
</evidence>
<dbReference type="PATRIC" id="fig|762836.4.peg.3835"/>
<dbReference type="GO" id="GO:0071555">
    <property type="term" value="P:cell wall organization"/>
    <property type="evidence" value="ECO:0007669"/>
    <property type="project" value="UniProtKB-KW"/>
</dbReference>
<feature type="domain" description="N-acetylmuramoyl-L-alanine amidase" evidence="7">
    <location>
        <begin position="32"/>
        <end position="173"/>
    </location>
</feature>
<comment type="catalytic activity">
    <reaction evidence="1">
        <text>Hydrolyzes the link between N-acetylmuramoyl residues and L-amino acid residues in certain cell-wall glycopeptides.</text>
        <dbReference type="EC" id="3.5.1.28"/>
    </reaction>
</comment>
<dbReference type="Gene3D" id="3.40.80.10">
    <property type="entry name" value="Peptidoglycan recognition protein-like"/>
    <property type="match status" value="1"/>
</dbReference>
<dbReference type="GO" id="GO:0019867">
    <property type="term" value="C:outer membrane"/>
    <property type="evidence" value="ECO:0007669"/>
    <property type="project" value="TreeGrafter"/>
</dbReference>
<dbReference type="CDD" id="cd06583">
    <property type="entry name" value="PGRP"/>
    <property type="match status" value="1"/>
</dbReference>
<dbReference type="InterPro" id="IPR036505">
    <property type="entry name" value="Amidase/PGRP_sf"/>
</dbReference>
<evidence type="ECO:0000256" key="2">
    <source>
        <dbReference type="ARBA" id="ARBA00007553"/>
    </source>
</evidence>
<sequence>MKIVTLTVLSTLLALAGCATVPPPPPAGLAIDRTLSARGQSDRVKYVIIHYTVSDTPRSVKILTTQDVSAHYLVTDADQPTVYSLVDESRQSNHAGYSNWKIYNQLNAASIGIEIVNPGYKDTPEGRAWYPFKPAQIDQLVLLLKDIVKRHNIRPENILGHNEIAPQRKLDPGPLFPWKRLADEGLITWPEPSRVAARLPGYQQQLPDIFWFQRTLAQVGYAVPQTGVFDTATRNVVAVFQTKYRPALFDGTPDAETAALLDVLTSPLPVLPAAPVAVPAGVETAPVE</sequence>